<keyword evidence="5" id="KW-1185">Reference proteome</keyword>
<dbReference type="InterPro" id="IPR049794">
    <property type="entry name" value="DrmE"/>
</dbReference>
<organism evidence="2 4">
    <name type="scientific">Bacillus canaveralius</name>
    <dbReference type="NCBI Taxonomy" id="1403243"/>
    <lineage>
        <taxon>Bacteria</taxon>
        <taxon>Bacillati</taxon>
        <taxon>Bacillota</taxon>
        <taxon>Bacilli</taxon>
        <taxon>Bacillales</taxon>
        <taxon>Bacillaceae</taxon>
        <taxon>Bacillus</taxon>
    </lineage>
</organism>
<dbReference type="InterPro" id="IPR056666">
    <property type="entry name" value="DrmE_C"/>
</dbReference>
<reference evidence="3 5" key="2">
    <citation type="submission" date="2017-12" db="EMBL/GenBank/DDBJ databases">
        <title>Comparative Functional Genomics of Dry Heat Resistant strains isolated from the Viking Spacecraft.</title>
        <authorList>
            <person name="Seuylemezian A."/>
            <person name="Cooper K."/>
            <person name="Vaishampayan P."/>
        </authorList>
    </citation>
    <scope>NUCLEOTIDE SEQUENCE [LARGE SCALE GENOMIC DNA]</scope>
    <source>
        <strain evidence="3 5">ATCC 29669</strain>
    </source>
</reference>
<comment type="caution">
    <text evidence="2">The sequence shown here is derived from an EMBL/GenBank/DDBJ whole genome shotgun (WGS) entry which is preliminary data.</text>
</comment>
<evidence type="ECO:0000313" key="5">
    <source>
        <dbReference type="Proteomes" id="UP000235114"/>
    </source>
</evidence>
<name>A0A2N5GJY5_9BACI</name>
<dbReference type="RefSeq" id="WP_101578055.1">
    <property type="nucleotide sequence ID" value="NZ_PGVA01000032.1"/>
</dbReference>
<dbReference type="EMBL" id="PGVA01000032">
    <property type="protein sequence ID" value="PLR81626.1"/>
    <property type="molecule type" value="Genomic_DNA"/>
</dbReference>
<gene>
    <name evidence="2" type="ORF">CU635_14280</name>
    <name evidence="3" type="ORF">CVD25_20855</name>
</gene>
<sequence>MLSDKIRKAYDRSFFLIDNKPIQKSDFISNVSETVIKLLTDSKKERGIILHPGTCLPLYVATIIASFKSFLSDDTEDMSFINELTIGDLVIYQNKRGKFKGTDNEGRIVIENCDRGTLTVNRVPFSLANTILPYFGTAKTLDGRGIRKTTKRQKVISTLFDIKNKDVNSITNKSVVIVCEKSEADGLMKRLKISVNKEAIEIGDLFPAGYYTNSDLHYYSGNPAKVEPLLKFTNKLSVARELIIEDKNIETLIISGSKYFSEDISELASIYNRNSLKSIVMLGELYKGIDLPVYNNFENLKKFVWINERLSSIGKDKENNGIKICEESKQLNKMIDNFINIKINVEDLDIIFNHGDFLECKKYLQHLIRYKSNNENITIFIIKAYWLLNLLEKSFFPLTTMERLILEGRINALSPTKALESIYNIANQFNNTTIGQKMFAISSILRRIKNEMDHRNPKYNFLIEFFKQIKHKKKKVSIVTAKTYYGKIFLHASPTALKGIIEKCEFYTHNNFNSHNLVDEVILTGVEDWNKMNPLFISNTKLVTFLLYPNEKKQLIQKEAQTKKQLCSLTENLDKTSMLDMNLSELEASMELTEESEEITIETELDTFTSQISFNFAVTEMKKLDSVGIQTSEIQRIAILETGEKVFFTKYYTPYVYSKDSQSVIESDVSSIVSGDLLVFTNYDSETKDIVEKIIQIILQSKNCDEVFRESYKKSLYWKQALKEFMTKNKLSFKQLSDKMKNDGKGKHEVTLRSWLDEESHIVGPRDRETYHLIAKITNDLKMLADPDSYYNSCREIRSMRTRILKYIGKNIIQTLNNSNELPHDDILSALPINVSNMSYVVQIEKMIDVENLVIPSHFANRPQNL</sequence>
<dbReference type="Proteomes" id="UP000234951">
    <property type="component" value="Unassembled WGS sequence"/>
</dbReference>
<proteinExistence type="predicted"/>
<dbReference type="AlphaFoldDB" id="A0A2N5GJY5"/>
<accession>A0A2N5GJY5</accession>
<evidence type="ECO:0000313" key="2">
    <source>
        <dbReference type="EMBL" id="PLR81626.1"/>
    </source>
</evidence>
<feature type="domain" description="DISARM protein DrmE C-terminal" evidence="1">
    <location>
        <begin position="639"/>
        <end position="807"/>
    </location>
</feature>
<evidence type="ECO:0000313" key="3">
    <source>
        <dbReference type="EMBL" id="PLR89911.1"/>
    </source>
</evidence>
<evidence type="ECO:0000313" key="4">
    <source>
        <dbReference type="Proteomes" id="UP000234951"/>
    </source>
</evidence>
<dbReference type="OrthoDB" id="2068434at2"/>
<dbReference type="EMBL" id="PGVD01000076">
    <property type="protein sequence ID" value="PLR89911.1"/>
    <property type="molecule type" value="Genomic_DNA"/>
</dbReference>
<reference evidence="2 4" key="1">
    <citation type="submission" date="2017-11" db="EMBL/GenBank/DDBJ databases">
        <title>Comparitive Functional Genomics of Dry Heat Resistant strains isolated from the Viking Spacecraft.</title>
        <authorList>
            <person name="Seuylemezian A."/>
            <person name="Cooper K."/>
            <person name="Vaishampayan P."/>
        </authorList>
    </citation>
    <scope>NUCLEOTIDE SEQUENCE [LARGE SCALE GENOMIC DNA]</scope>
    <source>
        <strain evidence="2 4">M4.6</strain>
    </source>
</reference>
<protein>
    <recommendedName>
        <fullName evidence="1">DISARM protein DrmE C-terminal domain-containing protein</fullName>
    </recommendedName>
</protein>
<dbReference type="NCBIfam" id="NF038316">
    <property type="entry name" value="DrmE_fam"/>
    <property type="match status" value="1"/>
</dbReference>
<evidence type="ECO:0000259" key="1">
    <source>
        <dbReference type="Pfam" id="PF24957"/>
    </source>
</evidence>
<dbReference type="Proteomes" id="UP000235114">
    <property type="component" value="Unassembled WGS sequence"/>
</dbReference>
<dbReference type="Pfam" id="PF24957">
    <property type="entry name" value="DrmE_C"/>
    <property type="match status" value="1"/>
</dbReference>